<gene>
    <name evidence="4" type="ORF">CYME_CML218C</name>
</gene>
<dbReference type="OMA" id="EQHPSMR"/>
<organism evidence="4 5">
    <name type="scientific">Cyanidioschyzon merolae (strain NIES-3377 / 10D)</name>
    <name type="common">Unicellular red alga</name>
    <dbReference type="NCBI Taxonomy" id="280699"/>
    <lineage>
        <taxon>Eukaryota</taxon>
        <taxon>Rhodophyta</taxon>
        <taxon>Bangiophyceae</taxon>
        <taxon>Cyanidiales</taxon>
        <taxon>Cyanidiaceae</taxon>
        <taxon>Cyanidioschyzon</taxon>
    </lineage>
</organism>
<feature type="domain" description="N-acetyltransferase" evidence="3">
    <location>
        <begin position="2"/>
        <end position="151"/>
    </location>
</feature>
<dbReference type="GeneID" id="16994645"/>
<keyword evidence="5" id="KW-1185">Reference proteome</keyword>
<dbReference type="KEGG" id="cme:CYME_CML218C"/>
<dbReference type="CDD" id="cd04301">
    <property type="entry name" value="NAT_SF"/>
    <property type="match status" value="1"/>
</dbReference>
<reference evidence="4 5" key="1">
    <citation type="journal article" date="2004" name="Nature">
        <title>Genome sequence of the ultrasmall unicellular red alga Cyanidioschyzon merolae 10D.</title>
        <authorList>
            <person name="Matsuzaki M."/>
            <person name="Misumi O."/>
            <person name="Shin-i T."/>
            <person name="Maruyama S."/>
            <person name="Takahara M."/>
            <person name="Miyagishima S."/>
            <person name="Mori T."/>
            <person name="Nishida K."/>
            <person name="Yagisawa F."/>
            <person name="Nishida K."/>
            <person name="Yoshida Y."/>
            <person name="Nishimura Y."/>
            <person name="Nakao S."/>
            <person name="Kobayashi T."/>
            <person name="Momoyama Y."/>
            <person name="Higashiyama T."/>
            <person name="Minoda A."/>
            <person name="Sano M."/>
            <person name="Nomoto H."/>
            <person name="Oishi K."/>
            <person name="Hayashi H."/>
            <person name="Ohta F."/>
            <person name="Nishizaka S."/>
            <person name="Haga S."/>
            <person name="Miura S."/>
            <person name="Morishita T."/>
            <person name="Kabeya Y."/>
            <person name="Terasawa K."/>
            <person name="Suzuki Y."/>
            <person name="Ishii Y."/>
            <person name="Asakawa S."/>
            <person name="Takano H."/>
            <person name="Ohta N."/>
            <person name="Kuroiwa H."/>
            <person name="Tanaka K."/>
            <person name="Shimizu N."/>
            <person name="Sugano S."/>
            <person name="Sato N."/>
            <person name="Nozaki H."/>
            <person name="Ogasawara N."/>
            <person name="Kohara Y."/>
            <person name="Kuroiwa T."/>
        </authorList>
    </citation>
    <scope>NUCLEOTIDE SEQUENCE [LARGE SCALE GENOMIC DNA]</scope>
    <source>
        <strain evidence="4 5">10D</strain>
    </source>
</reference>
<evidence type="ECO:0000313" key="4">
    <source>
        <dbReference type="EMBL" id="BAM80811.1"/>
    </source>
</evidence>
<dbReference type="Pfam" id="PF00583">
    <property type="entry name" value="Acetyltransf_1"/>
    <property type="match status" value="1"/>
</dbReference>
<evidence type="ECO:0000313" key="5">
    <source>
        <dbReference type="Proteomes" id="UP000007014"/>
    </source>
</evidence>
<dbReference type="Gene3D" id="3.40.630.30">
    <property type="match status" value="1"/>
</dbReference>
<evidence type="ECO:0000256" key="1">
    <source>
        <dbReference type="ARBA" id="ARBA00022679"/>
    </source>
</evidence>
<evidence type="ECO:0000256" key="2">
    <source>
        <dbReference type="ARBA" id="ARBA00023315"/>
    </source>
</evidence>
<dbReference type="InterPro" id="IPR051646">
    <property type="entry name" value="NatB_acetyltransferase_subunit"/>
</dbReference>
<proteinExistence type="predicted"/>
<accession>M1USZ0</accession>
<dbReference type="AlphaFoldDB" id="M1USZ0"/>
<dbReference type="EMBL" id="AP006494">
    <property type="protein sequence ID" value="BAM80811.1"/>
    <property type="molecule type" value="Genomic_DNA"/>
</dbReference>
<dbReference type="RefSeq" id="XP_005536847.1">
    <property type="nucleotide sequence ID" value="XM_005536790.1"/>
</dbReference>
<dbReference type="Proteomes" id="UP000007014">
    <property type="component" value="Chromosome 12"/>
</dbReference>
<keyword evidence="1" id="KW-0808">Transferase</keyword>
<name>M1USZ0_CYAM1</name>
<reference evidence="4 5" key="2">
    <citation type="journal article" date="2007" name="BMC Biol.">
        <title>A 100%-complete sequence reveals unusually simple genomic features in the hot-spring red alga Cyanidioschyzon merolae.</title>
        <authorList>
            <person name="Nozaki H."/>
            <person name="Takano H."/>
            <person name="Misumi O."/>
            <person name="Terasawa K."/>
            <person name="Matsuzaki M."/>
            <person name="Maruyama S."/>
            <person name="Nishida K."/>
            <person name="Yagisawa F."/>
            <person name="Yoshida Y."/>
            <person name="Fujiwara T."/>
            <person name="Takio S."/>
            <person name="Tamura K."/>
            <person name="Chung S.J."/>
            <person name="Nakamura S."/>
            <person name="Kuroiwa H."/>
            <person name="Tanaka K."/>
            <person name="Sato N."/>
            <person name="Kuroiwa T."/>
        </authorList>
    </citation>
    <scope>NUCLEOTIDE SEQUENCE [LARGE SCALE GENOMIC DNA]</scope>
    <source>
        <strain evidence="4 5">10D</strain>
    </source>
</reference>
<evidence type="ECO:0000259" key="3">
    <source>
        <dbReference type="PROSITE" id="PS51186"/>
    </source>
</evidence>
<dbReference type="PANTHER" id="PTHR45910:SF1">
    <property type="entry name" value="N-ALPHA-ACETYLTRANSFERASE 20"/>
    <property type="match status" value="1"/>
</dbReference>
<dbReference type="SUPFAM" id="SSF55729">
    <property type="entry name" value="Acyl-CoA N-acyltransferases (Nat)"/>
    <property type="match status" value="1"/>
</dbReference>
<dbReference type="PANTHER" id="PTHR45910">
    <property type="entry name" value="N-ALPHA-ACETYLTRANSFERASE 20"/>
    <property type="match status" value="1"/>
</dbReference>
<dbReference type="GO" id="GO:0031416">
    <property type="term" value="C:NatB complex"/>
    <property type="evidence" value="ECO:0007669"/>
    <property type="project" value="TreeGrafter"/>
</dbReference>
<dbReference type="eggNOG" id="KOG3234">
    <property type="taxonomic scope" value="Eukaryota"/>
</dbReference>
<dbReference type="STRING" id="280699.M1USZ0"/>
<dbReference type="PROSITE" id="PS51186">
    <property type="entry name" value="GNAT"/>
    <property type="match status" value="1"/>
</dbReference>
<protein>
    <submittedName>
        <fullName evidence="4">Similar to N-terminal acetyltransferase complex ARD1 subunit</fullName>
    </submittedName>
</protein>
<dbReference type="Gramene" id="CML218CT">
    <property type="protein sequence ID" value="CML218CT"/>
    <property type="gene ID" value="CML218C"/>
</dbReference>
<dbReference type="OrthoDB" id="10264728at2759"/>
<dbReference type="InterPro" id="IPR000182">
    <property type="entry name" value="GNAT_dom"/>
</dbReference>
<dbReference type="GO" id="GO:0004596">
    <property type="term" value="F:protein-N-terminal amino-acid acetyltransferase activity"/>
    <property type="evidence" value="ECO:0007669"/>
    <property type="project" value="TreeGrafter"/>
</dbReference>
<keyword evidence="2" id="KW-0012">Acyltransferase</keyword>
<dbReference type="HOGENOM" id="CLU_013985_7_1_1"/>
<dbReference type="InterPro" id="IPR016181">
    <property type="entry name" value="Acyl_CoA_acyltransferase"/>
</dbReference>
<sequence length="177" mass="20439">MTTLRKFVATDLFNFNLINLDRFTETYNLGFYGYYFTRWPWLQRVVVAPDGTLAAYILGKVEGSGRMLHGHISAVTVAPEYRRLGVARALLQFLEQVSEQHAGAFFIDLFVRVSNRTAVDMYQRLGYAIYRTVVGYYADSEDAYDMRKPCPSRDPTGSCLVCARNRRRVRPHELEFD</sequence>